<feature type="region of interest" description="Disordered" evidence="1">
    <location>
        <begin position="443"/>
        <end position="486"/>
    </location>
</feature>
<feature type="signal peptide" evidence="2">
    <location>
        <begin position="1"/>
        <end position="22"/>
    </location>
</feature>
<proteinExistence type="predicted"/>
<gene>
    <name evidence="3" type="ORF">DX908_06700</name>
</gene>
<dbReference type="RefSeq" id="WP_116391636.1">
    <property type="nucleotide sequence ID" value="NZ_QUQO01000001.1"/>
</dbReference>
<accession>A0A371RHU1</accession>
<evidence type="ECO:0000313" key="4">
    <source>
        <dbReference type="Proteomes" id="UP000264589"/>
    </source>
</evidence>
<organism evidence="3 4">
    <name type="scientific">Parvularcula marina</name>
    <dbReference type="NCBI Taxonomy" id="2292771"/>
    <lineage>
        <taxon>Bacteria</taxon>
        <taxon>Pseudomonadati</taxon>
        <taxon>Pseudomonadota</taxon>
        <taxon>Alphaproteobacteria</taxon>
        <taxon>Parvularculales</taxon>
        <taxon>Parvularculaceae</taxon>
        <taxon>Parvularcula</taxon>
    </lineage>
</organism>
<feature type="chain" id="PRO_5017085676" evidence="2">
    <location>
        <begin position="23"/>
        <end position="903"/>
    </location>
</feature>
<reference evidence="3 4" key="1">
    <citation type="submission" date="2018-08" db="EMBL/GenBank/DDBJ databases">
        <title>Parvularcula sp. SM1705, isolated from surface water of the South Sea China.</title>
        <authorList>
            <person name="Sun L."/>
        </authorList>
    </citation>
    <scope>NUCLEOTIDE SEQUENCE [LARGE SCALE GENOMIC DNA]</scope>
    <source>
        <strain evidence="3 4">SM1705</strain>
    </source>
</reference>
<sequence>MMIARFLLGCLGVFALIQPAYAEKWPTTEFVFEKTDPYSSIPSFLNPFSGFSGAEKKVIADYEAYLSEVAVYYEKLGFKAPPLERTKGRKGGQAYRVYFFDYDDDDPIARASYSENGRITLQVDYSRAIVKGKPVDRTYEDLAHELFHNIQRGYQLSYELDHGNWIMEGQAQALGMDAAWRLRKIDVYKGKQDGYRLGGRRYFEPLPATDTQKSYRTASFWRYLGEQHAASKHNARPGVAVLLPDYSYLVEVFDNPFGGPVSANGDMMWLDEGLRKATGIGLARHYASFTSTFAAYVPARLTAEPTTSAQQAEDNWLNFIFGTCPTISLSPGKPSGEARLDLRKNASRCFKAEVAGEGNADISIHVRGETIAALKALYVGTAGGDRVGGVQVVPSPAGGGFLGHWRFRIAGGAPQVFIISNMADNPALTKNFPVSVNVTTSRWESSMTSPRPQKSASNSSQQKAGPAAAAPSSSNPGFRDPSREAAQAELAAGLKSLSNQTALGSHASFERRRAPCQKDFALTGCGPLTSIQLELTPGAIGDLTQTSGTGGGLGQVMSQFTAIADNGAFRTDRDWKAAMQEDKDSEGSSVGITMPLIEYGFTGSFDNAAIVVNGGKGSGNYQALGPQDSQIGRGRAFRQSGKVTIDEFTPYVMHGSFSANLTDLSRVEFTEEDVDPTLPIHRTISGRFVIAAPWEGDPQFADYAPTSVDSGMQDLAQAFPGVGNGDVSDLKTQKTPAGSGGTLGAFPSCECGCEPLETYSAVCQSVCKVKYMQCHWQAAASMDYDIRKKERDALEADVDMMREDLKRFVREQNKMDQEEAYLQLFDEQEAAEDKRRILMSYGMNVGKYGDDETQRAAANPKIQTRDEYIAGLKEQDLPQKTIDHLIGLMDEAMEEVGGWPEPE</sequence>
<protein>
    <submittedName>
        <fullName evidence="3">Uncharacterized protein</fullName>
    </submittedName>
</protein>
<evidence type="ECO:0000256" key="2">
    <source>
        <dbReference type="SAM" id="SignalP"/>
    </source>
</evidence>
<dbReference type="Proteomes" id="UP000264589">
    <property type="component" value="Unassembled WGS sequence"/>
</dbReference>
<dbReference type="AlphaFoldDB" id="A0A371RHU1"/>
<evidence type="ECO:0000256" key="1">
    <source>
        <dbReference type="SAM" id="MobiDB-lite"/>
    </source>
</evidence>
<comment type="caution">
    <text evidence="3">The sequence shown here is derived from an EMBL/GenBank/DDBJ whole genome shotgun (WGS) entry which is preliminary data.</text>
</comment>
<dbReference type="OrthoDB" id="7054535at2"/>
<evidence type="ECO:0000313" key="3">
    <source>
        <dbReference type="EMBL" id="RFB05005.1"/>
    </source>
</evidence>
<feature type="compositionally biased region" description="Low complexity" evidence="1">
    <location>
        <begin position="453"/>
        <end position="474"/>
    </location>
</feature>
<keyword evidence="2" id="KW-0732">Signal</keyword>
<keyword evidence="4" id="KW-1185">Reference proteome</keyword>
<dbReference type="InParanoid" id="A0A371RHU1"/>
<feature type="compositionally biased region" description="Polar residues" evidence="1">
    <location>
        <begin position="443"/>
        <end position="452"/>
    </location>
</feature>
<dbReference type="EMBL" id="QUQO01000001">
    <property type="protein sequence ID" value="RFB05005.1"/>
    <property type="molecule type" value="Genomic_DNA"/>
</dbReference>
<name>A0A371RHU1_9PROT</name>